<evidence type="ECO:0000313" key="2">
    <source>
        <dbReference type="EMBL" id="ERI85239.1"/>
    </source>
</evidence>
<keyword evidence="1" id="KW-0812">Transmembrane</keyword>
<keyword evidence="1" id="KW-0472">Membrane</keyword>
<dbReference type="HOGENOM" id="CLU_3212651_0_0_10"/>
<accession>U2C462</accession>
<organism evidence="2 3">
    <name type="scientific">Bacteroides pyogenes F0041</name>
    <dbReference type="NCBI Taxonomy" id="1321819"/>
    <lineage>
        <taxon>Bacteria</taxon>
        <taxon>Pseudomonadati</taxon>
        <taxon>Bacteroidota</taxon>
        <taxon>Bacteroidia</taxon>
        <taxon>Bacteroidales</taxon>
        <taxon>Bacteroidaceae</taxon>
        <taxon>Bacteroides</taxon>
    </lineage>
</organism>
<dbReference type="PATRIC" id="fig|1321819.3.peg.1787"/>
<protein>
    <submittedName>
        <fullName evidence="2">Uncharacterized protein</fullName>
    </submittedName>
</protein>
<proteinExistence type="predicted"/>
<evidence type="ECO:0000313" key="3">
    <source>
        <dbReference type="Proteomes" id="UP000016496"/>
    </source>
</evidence>
<feature type="transmembrane region" description="Helical" evidence="1">
    <location>
        <begin position="15"/>
        <end position="33"/>
    </location>
</feature>
<dbReference type="Proteomes" id="UP000016496">
    <property type="component" value="Unassembled WGS sequence"/>
</dbReference>
<evidence type="ECO:0000256" key="1">
    <source>
        <dbReference type="SAM" id="Phobius"/>
    </source>
</evidence>
<gene>
    <name evidence="2" type="ORF">HMPREF1981_01936</name>
</gene>
<reference evidence="2 3" key="1">
    <citation type="submission" date="2013-08" db="EMBL/GenBank/DDBJ databases">
        <authorList>
            <person name="Weinstock G."/>
            <person name="Sodergren E."/>
            <person name="Wylie T."/>
            <person name="Fulton L."/>
            <person name="Fulton R."/>
            <person name="Fronick C."/>
            <person name="O'Laughlin M."/>
            <person name="Godfrey J."/>
            <person name="Miner T."/>
            <person name="Herter B."/>
            <person name="Appelbaum E."/>
            <person name="Cordes M."/>
            <person name="Lek S."/>
            <person name="Wollam A."/>
            <person name="Pepin K.H."/>
            <person name="Palsikar V.B."/>
            <person name="Mitreva M."/>
            <person name="Wilson R.K."/>
        </authorList>
    </citation>
    <scope>NUCLEOTIDE SEQUENCE [LARGE SCALE GENOMIC DNA]</scope>
    <source>
        <strain evidence="2 3">F0041</strain>
    </source>
</reference>
<dbReference type="AlphaFoldDB" id="U2C462"/>
<name>U2C462_9BACE</name>
<keyword evidence="1" id="KW-1133">Transmembrane helix</keyword>
<sequence>MAVRNSFRGNKDTQYFPIFVPALAIIISNRYLYTPKNMENKETI</sequence>
<dbReference type="EMBL" id="AWSV01000106">
    <property type="protein sequence ID" value="ERI85239.1"/>
    <property type="molecule type" value="Genomic_DNA"/>
</dbReference>
<comment type="caution">
    <text evidence="2">The sequence shown here is derived from an EMBL/GenBank/DDBJ whole genome shotgun (WGS) entry which is preliminary data.</text>
</comment>